<dbReference type="OrthoDB" id="6396144at2"/>
<dbReference type="InterPro" id="IPR025337">
    <property type="entry name" value="Questin_oxidase-like"/>
</dbReference>
<reference evidence="2 5" key="2">
    <citation type="submission" date="2020-08" db="EMBL/GenBank/DDBJ databases">
        <title>Genomic Encyclopedia of Type Strains, Phase III (KMG-III): the genomes of soil and plant-associated and newly described type strains.</title>
        <authorList>
            <person name="Whitman W."/>
        </authorList>
    </citation>
    <scope>NUCLEOTIDE SEQUENCE [LARGE SCALE GENOMIC DNA]</scope>
    <source>
        <strain evidence="2 5">CECT 3146</strain>
    </source>
</reference>
<dbReference type="EMBL" id="CP023690">
    <property type="protein sequence ID" value="QEV60528.1"/>
    <property type="molecule type" value="Genomic_DNA"/>
</dbReference>
<sequence>MNETSAAPADTTSAPDSDGILDEALQRLHSSGPERVVRLTNHGPMAVESLVRGGQAHTVHRWLDYYRHKLEDMPARVSPVTDENWREALGEPRRAADWIDHFSRALAERPWREVLAAWWPVLLPGIAGGSTHPVIRVGHAVRGLTAPGGGTAPRVAELAHGLGYWAARHAPLPPRAPRALPDAAGAAAALDAVQRIPVQDGGLPDRFAQLTSVPAWPTAPATDPQTARARLGDLVTAAVHRYATHGHTDPIMLVHAATAPNAVLRALPALPRELWAPSLDAAWAASAAVTAAYAPAAPAPSDELREAYAEAGRSTFDEVFARAAAHGDDHTIKFADTALDVGDERARAAALRGVELNPPAL</sequence>
<evidence type="ECO:0000313" key="2">
    <source>
        <dbReference type="EMBL" id="MBB5107866.1"/>
    </source>
</evidence>
<dbReference type="Proteomes" id="UP000326505">
    <property type="component" value="Chromosome"/>
</dbReference>
<dbReference type="RefSeq" id="WP_150511615.1">
    <property type="nucleotide sequence ID" value="NZ_BMSQ01000014.1"/>
</dbReference>
<dbReference type="KEGG" id="sspb:CP982_18850"/>
<accession>A0A5P2X7U9</accession>
<dbReference type="Pfam" id="PF14027">
    <property type="entry name" value="Questin_oxidase"/>
    <property type="match status" value="1"/>
</dbReference>
<protein>
    <submittedName>
        <fullName evidence="3">DUF4243 domain-containing protein</fullName>
    </submittedName>
</protein>
<proteinExistence type="predicted"/>
<dbReference type="Proteomes" id="UP000549009">
    <property type="component" value="Unassembled WGS sequence"/>
</dbReference>
<reference evidence="3 4" key="1">
    <citation type="submission" date="2017-09" db="EMBL/GenBank/DDBJ databases">
        <authorList>
            <person name="Lee N."/>
            <person name="Cho B.-K."/>
        </authorList>
    </citation>
    <scope>NUCLEOTIDE SEQUENCE [LARGE SCALE GENOMIC DNA]</scope>
    <source>
        <strain evidence="3 4">ATCC 27465</strain>
    </source>
</reference>
<dbReference type="EMBL" id="JACHJD010000015">
    <property type="protein sequence ID" value="MBB5107866.1"/>
    <property type="molecule type" value="Genomic_DNA"/>
</dbReference>
<evidence type="ECO:0000313" key="5">
    <source>
        <dbReference type="Proteomes" id="UP000549009"/>
    </source>
</evidence>
<gene>
    <name evidence="3" type="ORF">CP982_18850</name>
    <name evidence="2" type="ORF">FHS40_006983</name>
</gene>
<keyword evidence="5" id="KW-1185">Reference proteome</keyword>
<evidence type="ECO:0000313" key="4">
    <source>
        <dbReference type="Proteomes" id="UP000326505"/>
    </source>
</evidence>
<keyword evidence="1" id="KW-0560">Oxidoreductase</keyword>
<organism evidence="3 4">
    <name type="scientific">Streptomyces spectabilis</name>
    <dbReference type="NCBI Taxonomy" id="68270"/>
    <lineage>
        <taxon>Bacteria</taxon>
        <taxon>Bacillati</taxon>
        <taxon>Actinomycetota</taxon>
        <taxon>Actinomycetes</taxon>
        <taxon>Kitasatosporales</taxon>
        <taxon>Streptomycetaceae</taxon>
        <taxon>Streptomyces</taxon>
    </lineage>
</organism>
<evidence type="ECO:0000313" key="3">
    <source>
        <dbReference type="EMBL" id="QEV60528.1"/>
    </source>
</evidence>
<dbReference type="AlphaFoldDB" id="A0A5P2X7U9"/>
<dbReference type="GO" id="GO:0016491">
    <property type="term" value="F:oxidoreductase activity"/>
    <property type="evidence" value="ECO:0007669"/>
    <property type="project" value="UniProtKB-KW"/>
</dbReference>
<name>A0A5P2X7U9_STRST</name>
<evidence type="ECO:0000256" key="1">
    <source>
        <dbReference type="ARBA" id="ARBA00023002"/>
    </source>
</evidence>